<reference evidence="1" key="1">
    <citation type="journal article" date="2014" name="Front. Microbiol.">
        <title>High frequency of phylogenetically diverse reductive dehalogenase-homologous genes in deep subseafloor sedimentary metagenomes.</title>
        <authorList>
            <person name="Kawai M."/>
            <person name="Futagami T."/>
            <person name="Toyoda A."/>
            <person name="Takaki Y."/>
            <person name="Nishi S."/>
            <person name="Hori S."/>
            <person name="Arai W."/>
            <person name="Tsubouchi T."/>
            <person name="Morono Y."/>
            <person name="Uchiyama I."/>
            <person name="Ito T."/>
            <person name="Fujiyama A."/>
            <person name="Inagaki F."/>
            <person name="Takami H."/>
        </authorList>
    </citation>
    <scope>NUCLEOTIDE SEQUENCE</scope>
    <source>
        <strain evidence="1">Expedition CK06-06</strain>
    </source>
</reference>
<dbReference type="EMBL" id="BART01010116">
    <property type="protein sequence ID" value="GAG85337.1"/>
    <property type="molecule type" value="Genomic_DNA"/>
</dbReference>
<sequence length="191" mass="22248">MEKPILSGDQNLSYLENRELINAEKLIEVAKFDEAIQLLNNFSENSAVTHDERISYYILMCFLLMKMGEKEKFLDYAEKAWQAIQGQKDSLQTLDVYIVKAWSYTLEFKNDKALDLLLKSENLCNIVTQEPLNILLRRKADIMWNKSSIYRSKGLLDKALDHAEQALKLRKKLDLKADIVMSLSLIKEIYH</sequence>
<comment type="caution">
    <text evidence="1">The sequence shown here is derived from an EMBL/GenBank/DDBJ whole genome shotgun (WGS) entry which is preliminary data.</text>
</comment>
<gene>
    <name evidence="1" type="ORF">S01H4_22164</name>
</gene>
<dbReference type="AlphaFoldDB" id="X1BW17"/>
<protein>
    <recommendedName>
        <fullName evidence="2">MalT-like TPR region domain-containing protein</fullName>
    </recommendedName>
</protein>
<name>X1BW17_9ZZZZ</name>
<accession>X1BW17</accession>
<evidence type="ECO:0000313" key="1">
    <source>
        <dbReference type="EMBL" id="GAG85337.1"/>
    </source>
</evidence>
<dbReference type="InterPro" id="IPR011990">
    <property type="entry name" value="TPR-like_helical_dom_sf"/>
</dbReference>
<organism evidence="1">
    <name type="scientific">marine sediment metagenome</name>
    <dbReference type="NCBI Taxonomy" id="412755"/>
    <lineage>
        <taxon>unclassified sequences</taxon>
        <taxon>metagenomes</taxon>
        <taxon>ecological metagenomes</taxon>
    </lineage>
</organism>
<dbReference type="SUPFAM" id="SSF48452">
    <property type="entry name" value="TPR-like"/>
    <property type="match status" value="1"/>
</dbReference>
<evidence type="ECO:0008006" key="2">
    <source>
        <dbReference type="Google" id="ProtNLM"/>
    </source>
</evidence>
<proteinExistence type="predicted"/>
<dbReference type="Gene3D" id="1.25.40.10">
    <property type="entry name" value="Tetratricopeptide repeat domain"/>
    <property type="match status" value="1"/>
</dbReference>
<feature type="non-terminal residue" evidence="1">
    <location>
        <position position="191"/>
    </location>
</feature>